<evidence type="ECO:0008006" key="4">
    <source>
        <dbReference type="Google" id="ProtNLM"/>
    </source>
</evidence>
<dbReference type="Proteomes" id="UP001055048">
    <property type="component" value="Unassembled WGS sequence"/>
</dbReference>
<comment type="caution">
    <text evidence="2">The sequence shown here is derived from an EMBL/GenBank/DDBJ whole genome shotgun (WGS) entry which is preliminary data.</text>
</comment>
<dbReference type="AlphaFoldDB" id="A0AA37JV88"/>
<evidence type="ECO:0000313" key="3">
    <source>
        <dbReference type="Proteomes" id="UP001055048"/>
    </source>
</evidence>
<evidence type="ECO:0000313" key="2">
    <source>
        <dbReference type="EMBL" id="GKH12821.1"/>
    </source>
</evidence>
<evidence type="ECO:0000256" key="1">
    <source>
        <dbReference type="SAM" id="SignalP"/>
    </source>
</evidence>
<proteinExistence type="predicted"/>
<protein>
    <recommendedName>
        <fullName evidence="4">DUF3857 domain-containing protein</fullName>
    </recommendedName>
</protein>
<gene>
    <name evidence="2" type="ORF">CE91St12_10310</name>
</gene>
<dbReference type="EMBL" id="BQNL01000001">
    <property type="protein sequence ID" value="GKH12821.1"/>
    <property type="molecule type" value="Genomic_DNA"/>
</dbReference>
<name>A0AA37JV88_BACUN</name>
<feature type="signal peptide" evidence="1">
    <location>
        <begin position="1"/>
        <end position="19"/>
    </location>
</feature>
<feature type="chain" id="PRO_5041215753" description="DUF3857 domain-containing protein" evidence="1">
    <location>
        <begin position="20"/>
        <end position="342"/>
    </location>
</feature>
<sequence>MKCYIVIILSWVSAIQVFAQQPRLKQVDEYLVATGQPIELKGAPEKQYGLLNTLYNNQKNLMLNLPDLEDYGAREVIPFGFRLSSASEIELACQNGNMSESTICPLYNKSIFSGVLYQFCDSVVYGITLFYDAQDNAKRTAIEKNLVRQFKKIDYKLGDVVVYSDMDYAVRLLPGKVEFYSLFHFPAVETFYPGVSHKVWYGPYNYETEGVSVMLAFYNQESKENNIQSAFKVCYKYPAGKPFKMNLIRFILDDITYELPLEIEYSNVIDGGKAVEERDTRTFVFPEVLKAIDRSRMVKVELVGEGGRLLYEMPAFQRVSVHTAYEYFRWNVTNPMAKYRAW</sequence>
<reference evidence="2" key="1">
    <citation type="submission" date="2022-01" db="EMBL/GenBank/DDBJ databases">
        <title>Novel bile acid biosynthetic pathways are enriched in the microbiome of centenarians.</title>
        <authorList>
            <person name="Sato Y."/>
            <person name="Atarashi K."/>
            <person name="Plichta R.D."/>
            <person name="Arai Y."/>
            <person name="Sasajima S."/>
            <person name="Kearney M.S."/>
            <person name="Suda W."/>
            <person name="Takeshita K."/>
            <person name="Sasaki T."/>
            <person name="Okamoto S."/>
            <person name="Skelly N.A."/>
            <person name="Okamura Y."/>
            <person name="Vlamakis H."/>
            <person name="Li Y."/>
            <person name="Tanoue T."/>
            <person name="Takei H."/>
            <person name="Nittono H."/>
            <person name="Narushima S."/>
            <person name="Irie J."/>
            <person name="Itoh H."/>
            <person name="Moriya K."/>
            <person name="Sugiura Y."/>
            <person name="Suematsu M."/>
            <person name="Moritoki N."/>
            <person name="Shibata S."/>
            <person name="Littman R.D."/>
            <person name="Fischbach A.M."/>
            <person name="Uwamino Y."/>
            <person name="Inoue T."/>
            <person name="Honda A."/>
            <person name="Hattori M."/>
            <person name="Murai T."/>
            <person name="Xavier J.R."/>
            <person name="Hirose N."/>
            <person name="Honda K."/>
        </authorList>
    </citation>
    <scope>NUCLEOTIDE SEQUENCE</scope>
    <source>
        <strain evidence="2">CE91-St12</strain>
    </source>
</reference>
<keyword evidence="1" id="KW-0732">Signal</keyword>
<dbReference type="RefSeq" id="WP_244074272.1">
    <property type="nucleotide sequence ID" value="NZ_BQNL01000001.1"/>
</dbReference>
<organism evidence="2 3">
    <name type="scientific">Bacteroides uniformis</name>
    <dbReference type="NCBI Taxonomy" id="820"/>
    <lineage>
        <taxon>Bacteria</taxon>
        <taxon>Pseudomonadati</taxon>
        <taxon>Bacteroidota</taxon>
        <taxon>Bacteroidia</taxon>
        <taxon>Bacteroidales</taxon>
        <taxon>Bacteroidaceae</taxon>
        <taxon>Bacteroides</taxon>
    </lineage>
</organism>
<accession>A0AA37JV88</accession>